<dbReference type="GO" id="GO:0071051">
    <property type="term" value="P:poly(A)-dependent snoRNA 3'-end processing"/>
    <property type="evidence" value="ECO:0007669"/>
    <property type="project" value="TreeGrafter"/>
</dbReference>
<evidence type="ECO:0000313" key="8">
    <source>
        <dbReference type="Proteomes" id="UP001319921"/>
    </source>
</evidence>
<name>A0AAQ4CPE2_9CREN</name>
<dbReference type="EMBL" id="AP025226">
    <property type="protein sequence ID" value="BDB97673.1"/>
    <property type="molecule type" value="Genomic_DNA"/>
</dbReference>
<dbReference type="HAMAP" id="MF_00623">
    <property type="entry name" value="Exosome_Rrp4"/>
    <property type="match status" value="1"/>
</dbReference>
<dbReference type="Gene3D" id="2.40.50.140">
    <property type="entry name" value="Nucleic acid-binding proteins"/>
    <property type="match status" value="1"/>
</dbReference>
<dbReference type="InterPro" id="IPR004088">
    <property type="entry name" value="KH_dom_type_1"/>
</dbReference>
<dbReference type="InterPro" id="IPR048565">
    <property type="entry name" value="S1_RRP4"/>
</dbReference>
<sequence length="246" mass="27616">MSQPKFLLQPRSIVAPGDLIAEGEFQIPWSPYILKVGNRYYSTVVGLFDVKDSQFEVVPLEGSFYYPKVGDIVIGLIDDVEIYGWIVDIKAPYHAYLPALNLLGRPVNPGEDLRRYLDVGDYIIAKIENFDRTIDPVLSVKGKDLGRINSGTVIDIMPVKVPRVIGKNKSMYETLTSESGCSMLVANNGRIWANCPSRLSEEVLIEAIRKIESESHIRGLTDRIKKFIKEKLGEKNVSDTETKIDP</sequence>
<accession>A0AAQ4CPE2</accession>
<dbReference type="PANTHER" id="PTHR21321:SF4">
    <property type="entry name" value="EXOSOME COMPLEX COMPONENT RRP4"/>
    <property type="match status" value="1"/>
</dbReference>
<dbReference type="Gene3D" id="2.40.50.100">
    <property type="match status" value="1"/>
</dbReference>
<dbReference type="Pfam" id="PF15985">
    <property type="entry name" value="KH_6"/>
    <property type="match status" value="1"/>
</dbReference>
<dbReference type="Proteomes" id="UP001319921">
    <property type="component" value="Chromosome"/>
</dbReference>
<evidence type="ECO:0000256" key="4">
    <source>
        <dbReference type="ARBA" id="ARBA00022884"/>
    </source>
</evidence>
<keyword evidence="4 5" id="KW-0694">RNA-binding</keyword>
<dbReference type="InterPro" id="IPR054371">
    <property type="entry name" value="RRP4_N"/>
</dbReference>
<dbReference type="NCBIfam" id="NF003181">
    <property type="entry name" value="PRK04163.1-1"/>
    <property type="match status" value="1"/>
</dbReference>
<dbReference type="RefSeq" id="WP_229571656.1">
    <property type="nucleotide sequence ID" value="NZ_AP025226.1"/>
</dbReference>
<feature type="domain" description="S1 motif" evidence="6">
    <location>
        <begin position="70"/>
        <end position="141"/>
    </location>
</feature>
<evidence type="ECO:0000256" key="3">
    <source>
        <dbReference type="ARBA" id="ARBA00022835"/>
    </source>
</evidence>
<dbReference type="GO" id="GO:0008143">
    <property type="term" value="F:poly(A) binding"/>
    <property type="evidence" value="ECO:0007669"/>
    <property type="project" value="InterPro"/>
</dbReference>
<dbReference type="InterPro" id="IPR023474">
    <property type="entry name" value="Rrp4"/>
</dbReference>
<dbReference type="GeneID" id="68865424"/>
<dbReference type="CDD" id="cd05789">
    <property type="entry name" value="S1_Rrp4"/>
    <property type="match status" value="1"/>
</dbReference>
<proteinExistence type="inferred from homology"/>
<dbReference type="InterPro" id="IPR012340">
    <property type="entry name" value="NA-bd_OB-fold"/>
</dbReference>
<evidence type="ECO:0000256" key="5">
    <source>
        <dbReference type="HAMAP-Rule" id="MF_00623"/>
    </source>
</evidence>
<dbReference type="GO" id="GO:0034475">
    <property type="term" value="P:U4 snRNA 3'-end processing"/>
    <property type="evidence" value="ECO:0007669"/>
    <property type="project" value="TreeGrafter"/>
</dbReference>
<comment type="similarity">
    <text evidence="1 5">Belongs to the RRP4 family.</text>
</comment>
<organism evidence="7 8">
    <name type="scientific">Saccharolobus caldissimus</name>
    <dbReference type="NCBI Taxonomy" id="1702097"/>
    <lineage>
        <taxon>Archaea</taxon>
        <taxon>Thermoproteota</taxon>
        <taxon>Thermoprotei</taxon>
        <taxon>Sulfolobales</taxon>
        <taxon>Sulfolobaceae</taxon>
        <taxon>Saccharolobus</taxon>
    </lineage>
</organism>
<evidence type="ECO:0000256" key="1">
    <source>
        <dbReference type="ARBA" id="ARBA00009155"/>
    </source>
</evidence>
<dbReference type="GO" id="GO:0005737">
    <property type="term" value="C:cytoplasm"/>
    <property type="evidence" value="ECO:0007669"/>
    <property type="project" value="UniProtKB-SubCell"/>
</dbReference>
<dbReference type="Gene3D" id="3.30.1370.10">
    <property type="entry name" value="K Homology domain, type 1"/>
    <property type="match status" value="1"/>
</dbReference>
<dbReference type="InterPro" id="IPR036612">
    <property type="entry name" value="KH_dom_type_1_sf"/>
</dbReference>
<dbReference type="GO" id="GO:0000467">
    <property type="term" value="P:exonucleolytic trimming to generate mature 3'-end of 5.8S rRNA from tricistronic rRNA transcript (SSU-rRNA, 5.8S rRNA, LSU-rRNA)"/>
    <property type="evidence" value="ECO:0007669"/>
    <property type="project" value="TreeGrafter"/>
</dbReference>
<dbReference type="CDD" id="cd22524">
    <property type="entry name" value="KH-I_Rrp4_prokar"/>
    <property type="match status" value="1"/>
</dbReference>
<evidence type="ECO:0000256" key="2">
    <source>
        <dbReference type="ARBA" id="ARBA00022490"/>
    </source>
</evidence>
<dbReference type="PANTHER" id="PTHR21321">
    <property type="entry name" value="PNAS-3 RELATED"/>
    <property type="match status" value="1"/>
</dbReference>
<dbReference type="PROSITE" id="PS50126">
    <property type="entry name" value="S1"/>
    <property type="match status" value="1"/>
</dbReference>
<keyword evidence="2 5" id="KW-0963">Cytoplasm</keyword>
<keyword evidence="8" id="KW-1185">Reference proteome</keyword>
<comment type="subunit">
    <text evidence="5">Component of the archaeal exosome complex. Forms a trimer of Rrp4 and/or Csl4 subunits. The trimer associates with an hexameric ring-like arrangement composed of 3 Rrp41-Rrp42 heterodimers.</text>
</comment>
<dbReference type="GO" id="GO:0071034">
    <property type="term" value="P:CUT catabolic process"/>
    <property type="evidence" value="ECO:0007669"/>
    <property type="project" value="TreeGrafter"/>
</dbReference>
<dbReference type="SUPFAM" id="SSF54791">
    <property type="entry name" value="Eukaryotic type KH-domain (KH-domain type I)"/>
    <property type="match status" value="1"/>
</dbReference>
<gene>
    <name evidence="5" type="primary">rrp4</name>
    <name evidence="7" type="ORF">SACC_06900</name>
</gene>
<dbReference type="FunFam" id="3.30.1370.10:FF:000095">
    <property type="entry name" value="Exosome complex component Rrp4"/>
    <property type="match status" value="1"/>
</dbReference>
<reference evidence="7 8" key="1">
    <citation type="journal article" date="2022" name="Microbiol. Resour. Announc.">
        <title>Complete Genome Sequence of the Hyperthermophilic and Acidophilic Archaeon Saccharolobus caldissimus Strain HS-3T.</title>
        <authorList>
            <person name="Sakai H.D."/>
            <person name="Kurosawa N."/>
        </authorList>
    </citation>
    <scope>NUCLEOTIDE SEQUENCE [LARGE SCALE GENOMIC DNA]</scope>
    <source>
        <strain evidence="7 8">JCM32116</strain>
    </source>
</reference>
<dbReference type="SUPFAM" id="SSF110324">
    <property type="entry name" value="Ribosomal L27 protein-like"/>
    <property type="match status" value="1"/>
</dbReference>
<dbReference type="KEGG" id="scas:SACC_06900"/>
<dbReference type="SMART" id="SM00316">
    <property type="entry name" value="S1"/>
    <property type="match status" value="1"/>
</dbReference>
<evidence type="ECO:0000259" key="6">
    <source>
        <dbReference type="PROSITE" id="PS50126"/>
    </source>
</evidence>
<protein>
    <recommendedName>
        <fullName evidence="5">Exosome complex component Rrp4</fullName>
    </recommendedName>
</protein>
<dbReference type="InterPro" id="IPR026699">
    <property type="entry name" value="Exosome_RNA_bind1/RRP40/RRP4"/>
</dbReference>
<dbReference type="SUPFAM" id="SSF50249">
    <property type="entry name" value="Nucleic acid-binding proteins"/>
    <property type="match status" value="1"/>
</dbReference>
<dbReference type="AlphaFoldDB" id="A0AAQ4CPE2"/>
<dbReference type="GO" id="GO:0000178">
    <property type="term" value="C:exosome (RNase complex)"/>
    <property type="evidence" value="ECO:0007669"/>
    <property type="project" value="UniProtKB-KW"/>
</dbReference>
<dbReference type="InterPro" id="IPR003029">
    <property type="entry name" value="S1_domain"/>
</dbReference>
<comment type="function">
    <text evidence="5">Non-catalytic component of the exosome, which is a complex involved in RNA degradation. Increases the RNA binding and the efficiency of RNA degradation. Confers strong poly(A) specificity to the exosome.</text>
</comment>
<comment type="subcellular location">
    <subcellularLocation>
        <location evidence="5">Cytoplasm</location>
    </subcellularLocation>
</comment>
<dbReference type="Pfam" id="PF22625">
    <property type="entry name" value="ECR1_N_2"/>
    <property type="match status" value="1"/>
</dbReference>
<keyword evidence="3 5" id="KW-0271">Exosome</keyword>
<evidence type="ECO:0000313" key="7">
    <source>
        <dbReference type="EMBL" id="BDB97673.1"/>
    </source>
</evidence>